<accession>A0A6A4R9A0</accession>
<reference evidence="2" key="1">
    <citation type="journal article" date="2020" name="Nat. Commun.">
        <title>Genome sequence of the cluster root forming white lupin.</title>
        <authorList>
            <person name="Hufnagel B."/>
            <person name="Marques A."/>
            <person name="Soriano A."/>
            <person name="Marques L."/>
            <person name="Divol F."/>
            <person name="Doumas P."/>
            <person name="Sallet E."/>
            <person name="Mancinotti D."/>
            <person name="Carrere S."/>
            <person name="Marande W."/>
            <person name="Arribat S."/>
            <person name="Keller J."/>
            <person name="Huneau C."/>
            <person name="Blein T."/>
            <person name="Aime D."/>
            <person name="Laguerre M."/>
            <person name="Taylor J."/>
            <person name="Schubert V."/>
            <person name="Nelson M."/>
            <person name="Geu-Flores F."/>
            <person name="Crespi M."/>
            <person name="Gallardo-Guerrero K."/>
            <person name="Delaux P.-M."/>
            <person name="Salse J."/>
            <person name="Berges H."/>
            <person name="Guyot R."/>
            <person name="Gouzy J."/>
            <person name="Peret B."/>
        </authorList>
    </citation>
    <scope>NUCLEOTIDE SEQUENCE [LARGE SCALE GENOMIC DNA]</scope>
    <source>
        <strain evidence="2">cv. Amiga</strain>
    </source>
</reference>
<dbReference type="Proteomes" id="UP000447434">
    <property type="component" value="Chromosome 1"/>
</dbReference>
<dbReference type="PANTHER" id="PTHR33148:SF46">
    <property type="entry name" value="EMB|CAB85509.1"/>
    <property type="match status" value="1"/>
</dbReference>
<gene>
    <name evidence="1" type="ORF">Lalb_Chr01g0018131</name>
</gene>
<dbReference type="EMBL" id="WOCE01000001">
    <property type="protein sequence ID" value="KAE9621754.1"/>
    <property type="molecule type" value="Genomic_DNA"/>
</dbReference>
<dbReference type="AlphaFoldDB" id="A0A6A4R9A0"/>
<dbReference type="PANTHER" id="PTHR33148">
    <property type="entry name" value="PLASTID MOVEMENT IMPAIRED PROTEIN-RELATED"/>
    <property type="match status" value="1"/>
</dbReference>
<keyword evidence="2" id="KW-1185">Reference proteome</keyword>
<protein>
    <submittedName>
        <fullName evidence="1">Uncharacterized protein</fullName>
    </submittedName>
</protein>
<proteinExistence type="predicted"/>
<dbReference type="Pfam" id="PF14009">
    <property type="entry name" value="PADRE"/>
    <property type="match status" value="1"/>
</dbReference>
<sequence length="162" mass="18333">MGNCLVLQDKVVRIMKTDGKILEYKTPIKVEQVLTEFSGHALSDSLQVLQHLQPNTKLLCSQFYYLVPLPKSPTSKASKKVRFANPEVQGVQESRVVRIKVVISKQELHDMLQKEGIFVEKILSKVHNGKVIDVDNEHLSQRIDDDVSEGWKPALESISEVN</sequence>
<name>A0A6A4R9A0_LUPAL</name>
<evidence type="ECO:0000313" key="2">
    <source>
        <dbReference type="Proteomes" id="UP000447434"/>
    </source>
</evidence>
<comment type="caution">
    <text evidence="1">The sequence shown here is derived from an EMBL/GenBank/DDBJ whole genome shotgun (WGS) entry which is preliminary data.</text>
</comment>
<evidence type="ECO:0000313" key="1">
    <source>
        <dbReference type="EMBL" id="KAE9621754.1"/>
    </source>
</evidence>
<organism evidence="1 2">
    <name type="scientific">Lupinus albus</name>
    <name type="common">White lupine</name>
    <name type="synonym">Lupinus termis</name>
    <dbReference type="NCBI Taxonomy" id="3870"/>
    <lineage>
        <taxon>Eukaryota</taxon>
        <taxon>Viridiplantae</taxon>
        <taxon>Streptophyta</taxon>
        <taxon>Embryophyta</taxon>
        <taxon>Tracheophyta</taxon>
        <taxon>Spermatophyta</taxon>
        <taxon>Magnoliopsida</taxon>
        <taxon>eudicotyledons</taxon>
        <taxon>Gunneridae</taxon>
        <taxon>Pentapetalae</taxon>
        <taxon>rosids</taxon>
        <taxon>fabids</taxon>
        <taxon>Fabales</taxon>
        <taxon>Fabaceae</taxon>
        <taxon>Papilionoideae</taxon>
        <taxon>50 kb inversion clade</taxon>
        <taxon>genistoids sensu lato</taxon>
        <taxon>core genistoids</taxon>
        <taxon>Genisteae</taxon>
        <taxon>Lupinus</taxon>
    </lineage>
</organism>
<dbReference type="OrthoDB" id="1688863at2759"/>
<dbReference type="InterPro" id="IPR025322">
    <property type="entry name" value="PADRE_dom"/>
</dbReference>